<dbReference type="Pfam" id="PF00057">
    <property type="entry name" value="Ldl_recept_a"/>
    <property type="match status" value="11"/>
</dbReference>
<keyword evidence="5" id="KW-0812">Transmembrane</keyword>
<dbReference type="GO" id="GO:0006898">
    <property type="term" value="P:receptor-mediated endocytosis"/>
    <property type="evidence" value="ECO:0007669"/>
    <property type="project" value="TreeGrafter"/>
</dbReference>
<dbReference type="InterPro" id="IPR000033">
    <property type="entry name" value="LDLR_classB_rpt"/>
</dbReference>
<dbReference type="PROSITE" id="PS50068">
    <property type="entry name" value="LDLRA_2"/>
    <property type="match status" value="13"/>
</dbReference>
<dbReference type="FunFam" id="2.120.10.30:FF:000241">
    <property type="entry name" value="Low-density lipoprotein receptor-related protein 6"/>
    <property type="match status" value="1"/>
</dbReference>
<comment type="similarity">
    <text evidence="2">Belongs to the LDLR family.</text>
</comment>
<keyword evidence="10" id="KW-1133">Transmembrane helix</keyword>
<keyword evidence="14" id="KW-0168">Coated pit</keyword>
<evidence type="ECO:0000256" key="18">
    <source>
        <dbReference type="PROSITE-ProRule" id="PRU00461"/>
    </source>
</evidence>
<protein>
    <submittedName>
        <fullName evidence="20">Low-density lipoprotein receptor domain class A</fullName>
    </submittedName>
</protein>
<feature type="disulfide bond" evidence="17">
    <location>
        <begin position="1196"/>
        <end position="1211"/>
    </location>
</feature>
<dbReference type="PROSITE" id="PS51120">
    <property type="entry name" value="LDLRB"/>
    <property type="match status" value="2"/>
</dbReference>
<keyword evidence="3" id="KW-0245">EGF-like domain</keyword>
<dbReference type="InterPro" id="IPR036055">
    <property type="entry name" value="LDL_receptor-like_sf"/>
</dbReference>
<evidence type="ECO:0000256" key="5">
    <source>
        <dbReference type="ARBA" id="ARBA00022692"/>
    </source>
</evidence>
<feature type="disulfide bond" evidence="17">
    <location>
        <begin position="1260"/>
        <end position="1272"/>
    </location>
</feature>
<feature type="repeat" description="LDL-receptor class B" evidence="18">
    <location>
        <begin position="431"/>
        <end position="473"/>
    </location>
</feature>
<reference evidence="20" key="1">
    <citation type="submission" date="2016-06" db="UniProtKB">
        <authorList>
            <consortium name="WormBaseParasite"/>
        </authorList>
    </citation>
    <scope>IDENTIFICATION</scope>
</reference>
<evidence type="ECO:0000313" key="20">
    <source>
        <dbReference type="WBParaSite" id="OFLC_0001352701-mRNA-1"/>
    </source>
</evidence>
<dbReference type="PROSITE" id="PS01209">
    <property type="entry name" value="LDLRA_1"/>
    <property type="match status" value="5"/>
</dbReference>
<dbReference type="PANTHER" id="PTHR22722">
    <property type="entry name" value="LOW-DENSITY LIPOPROTEIN RECEPTOR-RELATED PROTEIN 2-RELATED"/>
    <property type="match status" value="1"/>
</dbReference>
<keyword evidence="8" id="KW-0677">Repeat</keyword>
<dbReference type="InterPro" id="IPR023415">
    <property type="entry name" value="LDLR_class-A_CS"/>
</dbReference>
<evidence type="ECO:0000256" key="8">
    <source>
        <dbReference type="ARBA" id="ARBA00022737"/>
    </source>
</evidence>
<dbReference type="STRING" id="387005.A0A183I1B4"/>
<comment type="subcellular location">
    <subcellularLocation>
        <location evidence="16">Membrane</location>
        <location evidence="16">Coated pit</location>
    </subcellularLocation>
    <subcellularLocation>
        <location evidence="1">Membrane</location>
        <topology evidence="1">Single-pass type I membrane protein</topology>
    </subcellularLocation>
</comment>
<dbReference type="GO" id="GO:0042562">
    <property type="term" value="F:hormone binding"/>
    <property type="evidence" value="ECO:0007669"/>
    <property type="project" value="TreeGrafter"/>
</dbReference>
<evidence type="ECO:0000256" key="15">
    <source>
        <dbReference type="ARBA" id="ARBA00023180"/>
    </source>
</evidence>
<evidence type="ECO:0000256" key="1">
    <source>
        <dbReference type="ARBA" id="ARBA00004479"/>
    </source>
</evidence>
<evidence type="ECO:0000256" key="17">
    <source>
        <dbReference type="PROSITE-ProRule" id="PRU00124"/>
    </source>
</evidence>
<evidence type="ECO:0000259" key="19">
    <source>
        <dbReference type="SMART" id="SM00181"/>
    </source>
</evidence>
<name>A0A183I1B4_9BILA</name>
<keyword evidence="9" id="KW-0106">Calcium</keyword>
<sequence>LHENFIIAHPGCKTDQWQCDKYEWRSTSCIPEYQRCDNITDCADGSDEVDCRLLFDILDFRDIPVVDLYKSQSICVAAAPSVSCNVNDGSVFQCADGRQCFDISKKCDGKYDCRDLSDEKDSCPHNHTACFQYQFRCADQSQCIQKSWVCDGSNDCADGSDEPATCEFKQCSGSEFQCKNKRCQPRKFRCDYYDDCGDNSDEEGCGQYLCPAQQWNCPGSGHCIHKTKLCDGKNDCSDGADEKNCSSNLCPSLGCQAGCHSSPSGGVCTCPVGYKLDERFHRTCSDINECVEWGYCDQGCQNHRPGFTCSCLGECYHLEMMHGPGNDNQTLRGYCLSRDAGSMRLYIARREGLYRINPNNPTEEAEKLVSGEFIYGIGFDYGDKKMFWTDRLSHSAFSADIDDSGDIKNIKKLDLKNLVFPRNLAVDWITNHLYIVESGSRRIDISTFDGARRTVLIADGLTLPLDIALDPIRGEMFFSNQFKLESAAMDGTHRRTLIDTHTHQVSGVVVDIAAKRVYWVDPKVDRVESIDYNGNDRRIVVEGMNNVPHPFGLTIFDQYLYWTDWTRLGVMRVEKFGSSTDIIWTKKENNVFPMGIIAHHPLVQPGPQESECLGLKIDNPCIEANCQGMCILSKDSDGFGIGYRCICPIGQKLIDGKRCIDSTDYLLFSSNKMVRGIFPEMSQNSLSEAILPISPVSLRRIGMYFEVECDIHGNSFFYADIMDNTVYRVKPDGEGSAPVLVTHNDGLISMSFDWLSKQLYYVDNIRNSLEVVKISEQGLVHPDQLIHRQLLNGLREPVAVAVHPWRGLLFFAEAQRPAKIYRCMIDASNCQIIRNTTLGRPSSITIDFSEDRLCYSDTLLKTINCMNFDGSNPYVLPVDNPIPAAIAILKDELYYVHQRPYSIRRVNKRNGGKSQIVREFAGKDRNVFSLKACSPSNQPIPDPSIEHPCHSSDCSQLCFGLPNTSSSSEAQPLVKRCGWFKINPENMRTCQRDRREVIEILCASNSSQFLCANGRCIPNEWKCDGENDCLDGSDERGPDGKPCFVEKECPSNTIRCNNTKKCIPQQYACDGDNDCGDYSDEDVKYCKNGEIPVCAARKFQCDNHRCIPEQWKCDSDNDCGDGSDEKLEMCSNSTCSSNQFTCGNGRCIPVYWLCDGDNDCYDNTDEDKERCPSVFCRPDQFRCANRRQCIPLKNHCDGQQDCDDGSDEESCLFQESKCSHNEFTCVSDGVCIPKLWKCDGQKDCEDGSDEPEGLCSNIQCSKDHFKCANGRCIFNASIFEYQNDTWLCDGENDCGDNSDEDVEHGCQRSQQLIVRCPFEHIACPGTPDICIPYHNLCDGKDHCPGGTDEGGRCARDLCAADRAACAFKCHMSPDGPL</sequence>
<dbReference type="GO" id="GO:0005905">
    <property type="term" value="C:clathrin-coated pit"/>
    <property type="evidence" value="ECO:0007669"/>
    <property type="project" value="UniProtKB-KW"/>
</dbReference>
<accession>A0A183I1B4</accession>
<dbReference type="PANTHER" id="PTHR22722:SF14">
    <property type="entry name" value="MEGALIN, ISOFORM A"/>
    <property type="match status" value="1"/>
</dbReference>
<evidence type="ECO:0000256" key="16">
    <source>
        <dbReference type="ARBA" id="ARBA00037878"/>
    </source>
</evidence>
<dbReference type="FunFam" id="2.10.25.10:FF:000037">
    <property type="entry name" value="Signal peptide, CUB domain and EGF-like domain-containing 2"/>
    <property type="match status" value="1"/>
</dbReference>
<proteinExistence type="inferred from homology"/>
<dbReference type="FunFam" id="4.10.400.10:FF:000005">
    <property type="entry name" value="low-density lipoprotein receptor-related protein 1B"/>
    <property type="match status" value="1"/>
</dbReference>
<feature type="disulfide bond" evidence="17">
    <location>
        <begin position="1094"/>
        <end position="1106"/>
    </location>
</feature>
<dbReference type="InterPro" id="IPR051221">
    <property type="entry name" value="LDLR-related"/>
</dbReference>
<keyword evidence="13" id="KW-0675">Receptor</keyword>
<dbReference type="InterPro" id="IPR000742">
    <property type="entry name" value="EGF"/>
</dbReference>
<feature type="disulfide bond" evidence="17">
    <location>
        <begin position="1011"/>
        <end position="1029"/>
    </location>
</feature>
<dbReference type="FunFam" id="4.10.400.10:FF:000190">
    <property type="entry name" value="Low-density lipoprotein receptor-related protein"/>
    <property type="match status" value="1"/>
</dbReference>
<dbReference type="FunFam" id="4.10.400.10:FF:000001">
    <property type="entry name" value="Low-density lipoprotein receptor-related protein 1"/>
    <property type="match status" value="1"/>
</dbReference>
<dbReference type="InterPro" id="IPR002172">
    <property type="entry name" value="LDrepeatLR_classA_rpt"/>
</dbReference>
<dbReference type="SMART" id="SM00135">
    <property type="entry name" value="LY"/>
    <property type="match status" value="8"/>
</dbReference>
<keyword evidence="7" id="KW-0732">Signal</keyword>
<comment type="caution">
    <text evidence="17">Lacks conserved residue(s) required for the propagation of feature annotation.</text>
</comment>
<dbReference type="SMART" id="SM00192">
    <property type="entry name" value="LDLa"/>
    <property type="match status" value="13"/>
</dbReference>
<feature type="domain" description="EGF-like" evidence="19">
    <location>
        <begin position="611"/>
        <end position="660"/>
    </location>
</feature>
<keyword evidence="4" id="KW-0254">Endocytosis</keyword>
<dbReference type="CDD" id="cd00112">
    <property type="entry name" value="LDLa"/>
    <property type="match status" value="12"/>
</dbReference>
<evidence type="ECO:0000256" key="3">
    <source>
        <dbReference type="ARBA" id="ARBA00022536"/>
    </source>
</evidence>
<dbReference type="Gene3D" id="2.10.25.10">
    <property type="entry name" value="Laminin"/>
    <property type="match status" value="1"/>
</dbReference>
<keyword evidence="15" id="KW-0325">Glycoprotein</keyword>
<evidence type="ECO:0000256" key="14">
    <source>
        <dbReference type="ARBA" id="ARBA00023176"/>
    </source>
</evidence>
<feature type="disulfide bond" evidence="17">
    <location>
        <begin position="230"/>
        <end position="245"/>
    </location>
</feature>
<feature type="disulfide bond" evidence="17">
    <location>
        <begin position="1101"/>
        <end position="1119"/>
    </location>
</feature>
<dbReference type="PROSITE" id="PS01187">
    <property type="entry name" value="EGF_CA"/>
    <property type="match status" value="1"/>
</dbReference>
<evidence type="ECO:0000256" key="9">
    <source>
        <dbReference type="ARBA" id="ARBA00022837"/>
    </source>
</evidence>
<dbReference type="GO" id="GO:0005509">
    <property type="term" value="F:calcium ion binding"/>
    <property type="evidence" value="ECO:0007669"/>
    <property type="project" value="InterPro"/>
</dbReference>
<dbReference type="SUPFAM" id="SSF57424">
    <property type="entry name" value="LDL receptor-like module"/>
    <property type="match status" value="13"/>
</dbReference>
<dbReference type="PRINTS" id="PR00261">
    <property type="entry name" value="LDLRECEPTOR"/>
</dbReference>
<feature type="disulfide bond" evidence="17">
    <location>
        <begin position="178"/>
        <end position="196"/>
    </location>
</feature>
<dbReference type="Gene3D" id="2.120.10.30">
    <property type="entry name" value="TolB, C-terminal domain"/>
    <property type="match status" value="2"/>
</dbReference>
<dbReference type="GO" id="GO:0016324">
    <property type="term" value="C:apical plasma membrane"/>
    <property type="evidence" value="ECO:0007669"/>
    <property type="project" value="TreeGrafter"/>
</dbReference>
<evidence type="ECO:0000256" key="6">
    <source>
        <dbReference type="ARBA" id="ARBA00022723"/>
    </source>
</evidence>
<evidence type="ECO:0000256" key="7">
    <source>
        <dbReference type="ARBA" id="ARBA00022729"/>
    </source>
</evidence>
<keyword evidence="6" id="KW-0479">Metal-binding</keyword>
<evidence type="ECO:0000256" key="12">
    <source>
        <dbReference type="ARBA" id="ARBA00023157"/>
    </source>
</evidence>
<dbReference type="InterPro" id="IPR018097">
    <property type="entry name" value="EGF_Ca-bd_CS"/>
</dbReference>
<feature type="domain" description="EGF-like" evidence="19">
    <location>
        <begin position="1093"/>
        <end position="1131"/>
    </location>
</feature>
<keyword evidence="12 17" id="KW-1015">Disulfide bond</keyword>
<organism evidence="20">
    <name type="scientific">Onchocerca flexuosa</name>
    <dbReference type="NCBI Taxonomy" id="387005"/>
    <lineage>
        <taxon>Eukaryota</taxon>
        <taxon>Metazoa</taxon>
        <taxon>Ecdysozoa</taxon>
        <taxon>Nematoda</taxon>
        <taxon>Chromadorea</taxon>
        <taxon>Rhabditida</taxon>
        <taxon>Spirurina</taxon>
        <taxon>Spiruromorpha</taxon>
        <taxon>Filarioidea</taxon>
        <taxon>Onchocercidae</taxon>
        <taxon>Onchocerca</taxon>
    </lineage>
</organism>
<dbReference type="FunFam" id="4.10.400.10:FF:000002">
    <property type="entry name" value="Low-density lipoprotein receptor-related protein 1"/>
    <property type="match status" value="1"/>
</dbReference>
<dbReference type="Gene3D" id="4.10.400.10">
    <property type="entry name" value="Low-density Lipoprotein Receptor"/>
    <property type="match status" value="13"/>
</dbReference>
<evidence type="ECO:0000256" key="10">
    <source>
        <dbReference type="ARBA" id="ARBA00022989"/>
    </source>
</evidence>
<feature type="disulfide bond" evidence="17">
    <location>
        <begin position="190"/>
        <end position="205"/>
    </location>
</feature>
<dbReference type="FunFam" id="4.10.400.10:FF:000011">
    <property type="entry name" value="Low-density lipoprotein receptor-related protein 1"/>
    <property type="match status" value="1"/>
</dbReference>
<dbReference type="GO" id="GO:0043235">
    <property type="term" value="C:receptor complex"/>
    <property type="evidence" value="ECO:0007669"/>
    <property type="project" value="TreeGrafter"/>
</dbReference>
<feature type="domain" description="EGF-like" evidence="19">
    <location>
        <begin position="289"/>
        <end position="336"/>
    </location>
</feature>
<feature type="disulfide bond" evidence="17">
    <location>
        <begin position="1135"/>
        <end position="1147"/>
    </location>
</feature>
<feature type="disulfide bond" evidence="17">
    <location>
        <begin position="171"/>
        <end position="183"/>
    </location>
</feature>
<dbReference type="InterPro" id="IPR011042">
    <property type="entry name" value="6-blade_b-propeller_TolB-like"/>
</dbReference>
<feature type="disulfide bond" evidence="17">
    <location>
        <begin position="1142"/>
        <end position="1160"/>
    </location>
</feature>
<feature type="disulfide bond" evidence="17">
    <location>
        <begin position="36"/>
        <end position="51"/>
    </location>
</feature>
<dbReference type="FunFam" id="4.10.400.10:FF:000147">
    <property type="entry name" value="Low-density lipoprotein receptor-related protein 2"/>
    <property type="match status" value="1"/>
</dbReference>
<evidence type="ECO:0000256" key="4">
    <source>
        <dbReference type="ARBA" id="ARBA00022583"/>
    </source>
</evidence>
<keyword evidence="11" id="KW-0472">Membrane</keyword>
<dbReference type="SUPFAM" id="SSF63825">
    <property type="entry name" value="YWTD domain"/>
    <property type="match status" value="2"/>
</dbReference>
<dbReference type="SMART" id="SM00181">
    <property type="entry name" value="EGF"/>
    <property type="match status" value="4"/>
</dbReference>
<evidence type="ECO:0000256" key="13">
    <source>
        <dbReference type="ARBA" id="ARBA00023170"/>
    </source>
</evidence>
<evidence type="ECO:0000256" key="11">
    <source>
        <dbReference type="ARBA" id="ARBA00023136"/>
    </source>
</evidence>
<evidence type="ECO:0000256" key="2">
    <source>
        <dbReference type="ARBA" id="ARBA00009939"/>
    </source>
</evidence>
<feature type="domain" description="EGF-like" evidence="19">
    <location>
        <begin position="244"/>
        <end position="285"/>
    </location>
</feature>
<dbReference type="WBParaSite" id="OFLC_0001352701-mRNA-1">
    <property type="protein sequence ID" value="OFLC_0001352701-mRNA-1"/>
    <property type="gene ID" value="OFLC_0001352701"/>
</dbReference>
<feature type="repeat" description="LDL-receptor class B" evidence="18">
    <location>
        <begin position="515"/>
        <end position="559"/>
    </location>
</feature>